<dbReference type="GO" id="GO:0008270">
    <property type="term" value="F:zinc ion binding"/>
    <property type="evidence" value="ECO:0007669"/>
    <property type="project" value="UniProtKB-KW"/>
</dbReference>
<comment type="subcellular location">
    <subcellularLocation>
        <location evidence="1">Nucleus</location>
    </subcellularLocation>
</comment>
<keyword evidence="14" id="KW-1185">Reference proteome</keyword>
<protein>
    <recommendedName>
        <fullName evidence="12">C2H2-type domain-containing protein</fullName>
    </recommendedName>
</protein>
<proteinExistence type="inferred from homology"/>
<keyword evidence="5 11" id="KW-0863">Zinc-finger</keyword>
<dbReference type="PROSITE" id="PS00028">
    <property type="entry name" value="ZINC_FINGER_C2H2_1"/>
    <property type="match status" value="6"/>
</dbReference>
<organism evidence="13 14">
    <name type="scientific">Engystomops pustulosus</name>
    <name type="common">Tungara frog</name>
    <name type="synonym">Physalaemus pustulosus</name>
    <dbReference type="NCBI Taxonomy" id="76066"/>
    <lineage>
        <taxon>Eukaryota</taxon>
        <taxon>Metazoa</taxon>
        <taxon>Chordata</taxon>
        <taxon>Craniata</taxon>
        <taxon>Vertebrata</taxon>
        <taxon>Euteleostomi</taxon>
        <taxon>Amphibia</taxon>
        <taxon>Batrachia</taxon>
        <taxon>Anura</taxon>
        <taxon>Neobatrachia</taxon>
        <taxon>Hyloidea</taxon>
        <taxon>Leptodactylidae</taxon>
        <taxon>Leiuperinae</taxon>
        <taxon>Engystomops</taxon>
    </lineage>
</organism>
<keyword evidence="7" id="KW-0805">Transcription regulation</keyword>
<evidence type="ECO:0000256" key="9">
    <source>
        <dbReference type="ARBA" id="ARBA00023163"/>
    </source>
</evidence>
<dbReference type="AlphaFoldDB" id="A0AAV7A085"/>
<dbReference type="EMBL" id="WNYA01000010">
    <property type="protein sequence ID" value="KAG8553214.1"/>
    <property type="molecule type" value="Genomic_DNA"/>
</dbReference>
<feature type="domain" description="C2H2-type" evidence="12">
    <location>
        <begin position="373"/>
        <end position="400"/>
    </location>
</feature>
<dbReference type="Proteomes" id="UP000824782">
    <property type="component" value="Unassembled WGS sequence"/>
</dbReference>
<evidence type="ECO:0000256" key="5">
    <source>
        <dbReference type="ARBA" id="ARBA00022771"/>
    </source>
</evidence>
<dbReference type="FunFam" id="3.30.160.60:FF:000322">
    <property type="entry name" value="GDNF-inducible zinc finger protein 1"/>
    <property type="match status" value="1"/>
</dbReference>
<evidence type="ECO:0000256" key="7">
    <source>
        <dbReference type="ARBA" id="ARBA00023015"/>
    </source>
</evidence>
<keyword evidence="6" id="KW-0862">Zinc</keyword>
<dbReference type="FunFam" id="3.30.160.60:FF:002343">
    <property type="entry name" value="Zinc finger protein 33A"/>
    <property type="match status" value="1"/>
</dbReference>
<evidence type="ECO:0000256" key="2">
    <source>
        <dbReference type="ARBA" id="ARBA00006991"/>
    </source>
</evidence>
<accession>A0AAV7A085</accession>
<dbReference type="FunFam" id="3.30.160.60:FF:001442">
    <property type="entry name" value="zinc finger protein 696"/>
    <property type="match status" value="1"/>
</dbReference>
<dbReference type="GO" id="GO:0003677">
    <property type="term" value="F:DNA binding"/>
    <property type="evidence" value="ECO:0007669"/>
    <property type="project" value="UniProtKB-KW"/>
</dbReference>
<evidence type="ECO:0000256" key="10">
    <source>
        <dbReference type="ARBA" id="ARBA00023242"/>
    </source>
</evidence>
<feature type="domain" description="C2H2-type" evidence="12">
    <location>
        <begin position="345"/>
        <end position="372"/>
    </location>
</feature>
<keyword evidence="4" id="KW-0677">Repeat</keyword>
<dbReference type="GO" id="GO:0045596">
    <property type="term" value="P:negative regulation of cell differentiation"/>
    <property type="evidence" value="ECO:0007669"/>
    <property type="project" value="UniProtKB-ARBA"/>
</dbReference>
<feature type="domain" description="C2H2-type" evidence="12">
    <location>
        <begin position="261"/>
        <end position="288"/>
    </location>
</feature>
<dbReference type="SMART" id="SM00355">
    <property type="entry name" value="ZnF_C2H2"/>
    <property type="match status" value="6"/>
</dbReference>
<gene>
    <name evidence="13" type="ORF">GDO81_003320</name>
</gene>
<keyword evidence="10" id="KW-0539">Nucleus</keyword>
<comment type="similarity">
    <text evidence="2">Belongs to the krueppel C2H2-type zinc-finger protein family.</text>
</comment>
<evidence type="ECO:0000256" key="1">
    <source>
        <dbReference type="ARBA" id="ARBA00004123"/>
    </source>
</evidence>
<comment type="caution">
    <text evidence="13">The sequence shown here is derived from an EMBL/GenBank/DDBJ whole genome shotgun (WGS) entry which is preliminary data.</text>
</comment>
<evidence type="ECO:0000313" key="14">
    <source>
        <dbReference type="Proteomes" id="UP000824782"/>
    </source>
</evidence>
<evidence type="ECO:0000256" key="11">
    <source>
        <dbReference type="PROSITE-ProRule" id="PRU00042"/>
    </source>
</evidence>
<dbReference type="PANTHER" id="PTHR16515">
    <property type="entry name" value="PR DOMAIN ZINC FINGER PROTEIN"/>
    <property type="match status" value="1"/>
</dbReference>
<reference evidence="13" key="1">
    <citation type="thesis" date="2020" institute="ProQuest LLC" country="789 East Eisenhower Parkway, Ann Arbor, MI, USA">
        <title>Comparative Genomics and Chromosome Evolution.</title>
        <authorList>
            <person name="Mudd A.B."/>
        </authorList>
    </citation>
    <scope>NUCLEOTIDE SEQUENCE</scope>
    <source>
        <strain evidence="13">237g6f4</strain>
        <tissue evidence="13">Blood</tissue>
    </source>
</reference>
<keyword evidence="3" id="KW-0479">Metal-binding</keyword>
<dbReference type="FunFam" id="3.30.160.60:FF:001498">
    <property type="entry name" value="Zinc finger protein 404"/>
    <property type="match status" value="1"/>
</dbReference>
<dbReference type="GO" id="GO:0005634">
    <property type="term" value="C:nucleus"/>
    <property type="evidence" value="ECO:0007669"/>
    <property type="project" value="UniProtKB-SubCell"/>
</dbReference>
<dbReference type="FunFam" id="3.30.160.60:FF:000139">
    <property type="entry name" value="zinc finger protein 1 homolog"/>
    <property type="match status" value="1"/>
</dbReference>
<dbReference type="PROSITE" id="PS50157">
    <property type="entry name" value="ZINC_FINGER_C2H2_2"/>
    <property type="match status" value="6"/>
</dbReference>
<feature type="domain" description="C2H2-type" evidence="12">
    <location>
        <begin position="401"/>
        <end position="428"/>
    </location>
</feature>
<sequence length="430" mass="49526">MEEWDFIEEHKDLYQEVTLKNPKILNSSEILEDIIADNREQVDTLPIIEEVNGNGDSHPVEVSHKICPVTVPEIFTERQDTSVHSEKVQAATNDNDILQVEIDSETYLGEYYPSHIPDARQREEHLRFREKAIHGDTWAVHPVPADNSIDRTFQDEPYNLFCSPTGSADDDMSIFHGFQEEENSLAKSPSYETGNVMFTLASEECDPDSLLFSKGYSSINHDTAVGNKRLEERNVRKTSERLSRLSSQATERAEQVGEKTHQCDDCGKHFDYKSNLIRHQRCHTGEKPYGCEECGKRYATKSHLTIHKRTHLSGKPHQCNECGKHFTYKSQIAMHQRTHTGEKPHTCHLCGKNFAYKSYLIIHQRIHSGERPHMCPQCGKCFTDKSNLRKHQNTHVENKPYICKECGKHFNSKNSYTSHQRTHQGTKYKN</sequence>
<feature type="domain" description="C2H2-type" evidence="12">
    <location>
        <begin position="289"/>
        <end position="316"/>
    </location>
</feature>
<dbReference type="SUPFAM" id="SSF57667">
    <property type="entry name" value="beta-beta-alpha zinc fingers"/>
    <property type="match status" value="3"/>
</dbReference>
<keyword evidence="8" id="KW-0238">DNA-binding</keyword>
<feature type="domain" description="C2H2-type" evidence="12">
    <location>
        <begin position="317"/>
        <end position="344"/>
    </location>
</feature>
<dbReference type="GO" id="GO:0010468">
    <property type="term" value="P:regulation of gene expression"/>
    <property type="evidence" value="ECO:0007669"/>
    <property type="project" value="TreeGrafter"/>
</dbReference>
<dbReference type="InterPro" id="IPR013087">
    <property type="entry name" value="Znf_C2H2_type"/>
</dbReference>
<dbReference type="Pfam" id="PF00096">
    <property type="entry name" value="zf-C2H2"/>
    <property type="match status" value="6"/>
</dbReference>
<evidence type="ECO:0000259" key="12">
    <source>
        <dbReference type="PROSITE" id="PS50157"/>
    </source>
</evidence>
<evidence type="ECO:0000256" key="3">
    <source>
        <dbReference type="ARBA" id="ARBA00022723"/>
    </source>
</evidence>
<dbReference type="PANTHER" id="PTHR16515:SF57">
    <property type="entry name" value="ZINC FINGER PROTEIN 154-LIKE"/>
    <property type="match status" value="1"/>
</dbReference>
<evidence type="ECO:0000256" key="8">
    <source>
        <dbReference type="ARBA" id="ARBA00023125"/>
    </source>
</evidence>
<evidence type="ECO:0000256" key="4">
    <source>
        <dbReference type="ARBA" id="ARBA00022737"/>
    </source>
</evidence>
<evidence type="ECO:0000256" key="6">
    <source>
        <dbReference type="ARBA" id="ARBA00022833"/>
    </source>
</evidence>
<evidence type="ECO:0000313" key="13">
    <source>
        <dbReference type="EMBL" id="KAG8553214.1"/>
    </source>
</evidence>
<dbReference type="InterPro" id="IPR050331">
    <property type="entry name" value="Zinc_finger"/>
</dbReference>
<keyword evidence="9" id="KW-0804">Transcription</keyword>
<dbReference type="FunFam" id="3.30.160.60:FF:000912">
    <property type="entry name" value="Zinc finger protein 660"/>
    <property type="match status" value="1"/>
</dbReference>
<name>A0AAV7A085_ENGPU</name>
<dbReference type="Gene3D" id="3.30.160.60">
    <property type="entry name" value="Classic Zinc Finger"/>
    <property type="match status" value="6"/>
</dbReference>
<dbReference type="InterPro" id="IPR036236">
    <property type="entry name" value="Znf_C2H2_sf"/>
</dbReference>